<comment type="similarity">
    <text evidence="2">Belongs to the 'GDXG' lipolytic enzyme family.</text>
</comment>
<evidence type="ECO:0000256" key="5">
    <source>
        <dbReference type="ARBA" id="ARBA00023180"/>
    </source>
</evidence>
<name>A0A0C5KNY6_9ORTH</name>
<dbReference type="PROSITE" id="PS01173">
    <property type="entry name" value="LIPASE_GDXG_HIS"/>
    <property type="match status" value="1"/>
</dbReference>
<gene>
    <name evidence="8" type="primary">CesA5</name>
</gene>
<evidence type="ECO:0000256" key="4">
    <source>
        <dbReference type="ARBA" id="ARBA00022801"/>
    </source>
</evidence>
<dbReference type="InterPro" id="IPR029058">
    <property type="entry name" value="AB_hydrolase_fold"/>
</dbReference>
<dbReference type="PANTHER" id="PTHR43142">
    <property type="entry name" value="CARBOXYLIC ESTER HYDROLASE"/>
    <property type="match status" value="1"/>
</dbReference>
<dbReference type="AlphaFoldDB" id="A0A0C5KNY6"/>
<dbReference type="Gene3D" id="3.40.50.1820">
    <property type="entry name" value="alpha/beta hydrolase"/>
    <property type="match status" value="1"/>
</dbReference>
<evidence type="ECO:0000313" key="8">
    <source>
        <dbReference type="EMBL" id="AJP62546.1"/>
    </source>
</evidence>
<sequence>MARVGGAVTVTIPQGTLRGRKAKTPSGRPYSSFQGIPYALPPVGPLRFKSPEPPEKWSGIRNATVESNVAPQLAEFTNEYKGDEDCLYVNVYTPKLPTGANAKLIPVMVWIHGGAFRMGSGTSFMYGPEHLLEHDVVLVTLNYRLGVLGFLSTGDDVIPGNAGLKDQVMALKWVKSNIANFGGDPENVTIFGESAGAMSCHLLQLSSAAKGLFHKVICQSGVASLELVSSPVKDRTFRLAKSLGFTGESSQELLAFMRDQPAQKLVENTLNCLSKEEKQRLQSLAPFQPTIEPASVKDAIVTQNPMEILKSGKFNRVPTILGVCSREGIVFVPELMENKGALRELNLNFQRLLPSNIPLKKEDRITIARDIKRFYFENQPLEDSTIDMYADLRGDLFFVYPALVAARVQSSVPAAQPVYFYHFDADTNLNVLKKLFMKGQVPVSGASHADDLPYLFSGELFKDIPKGPETVEGKTIARMTRLWTNFATKGNPTPGPEDPLLSVTWSPFKKDNRCYLNITKDGLSLQKDLLKERMDFWDKLYRQ</sequence>
<dbReference type="InterPro" id="IPR002168">
    <property type="entry name" value="Lipase_GDXG_HIS_AS"/>
</dbReference>
<proteinExistence type="evidence at transcript level"/>
<dbReference type="PROSITE" id="PS00122">
    <property type="entry name" value="CARBOXYLESTERASE_B_1"/>
    <property type="match status" value="1"/>
</dbReference>
<keyword evidence="3" id="KW-0719">Serine esterase</keyword>
<keyword evidence="5" id="KW-0325">Glycoprotein</keyword>
<dbReference type="InterPro" id="IPR019819">
    <property type="entry name" value="Carboxylesterase_B_CS"/>
</dbReference>
<evidence type="ECO:0000256" key="3">
    <source>
        <dbReference type="ARBA" id="ARBA00022487"/>
    </source>
</evidence>
<evidence type="ECO:0000259" key="7">
    <source>
        <dbReference type="Pfam" id="PF00135"/>
    </source>
</evidence>
<organism evidence="8">
    <name type="scientific">Oxya chinensis</name>
    <dbReference type="NCBI Taxonomy" id="165482"/>
    <lineage>
        <taxon>Eukaryota</taxon>
        <taxon>Metazoa</taxon>
        <taxon>Ecdysozoa</taxon>
        <taxon>Arthropoda</taxon>
        <taxon>Hexapoda</taxon>
        <taxon>Insecta</taxon>
        <taxon>Pterygota</taxon>
        <taxon>Neoptera</taxon>
        <taxon>Polyneoptera</taxon>
        <taxon>Orthoptera</taxon>
        <taxon>Caelifera</taxon>
        <taxon>Acrididea</taxon>
        <taxon>Acridomorpha</taxon>
        <taxon>Acridoidea</taxon>
        <taxon>Acrididae</taxon>
        <taxon>Oxyinae</taxon>
        <taxon>Oxya</taxon>
    </lineage>
</organism>
<dbReference type="PROSITE" id="PS00941">
    <property type="entry name" value="CARBOXYLESTERASE_B_2"/>
    <property type="match status" value="1"/>
</dbReference>
<dbReference type="ESTHER" id="9orth-a0a0c5kny6">
    <property type="family name" value="Carb_B_Arthropoda"/>
</dbReference>
<keyword evidence="4 6" id="KW-0378">Hydrolase</keyword>
<dbReference type="PANTHER" id="PTHR43142:SF1">
    <property type="entry name" value="CARBOXYLIC ESTER HYDROLASE"/>
    <property type="match status" value="1"/>
</dbReference>
<dbReference type="CDD" id="cd00312">
    <property type="entry name" value="Esterase_lipase"/>
    <property type="match status" value="1"/>
</dbReference>
<accession>A0A0C5KNY6</accession>
<evidence type="ECO:0000256" key="6">
    <source>
        <dbReference type="RuleBase" id="RU361235"/>
    </source>
</evidence>
<reference evidence="8" key="1">
    <citation type="submission" date="2014-11" db="EMBL/GenBank/DDBJ databases">
        <title>Bioinformatics analysis of carboxylesterase genes from Oxya chinensis.</title>
        <authorList>
            <person name="Liu J."/>
            <person name="Zhang J."/>
            <person name="Li D."/>
            <person name="Zhang T."/>
            <person name="Zhang J."/>
            <person name="Ma E."/>
        </authorList>
    </citation>
    <scope>NUCLEOTIDE SEQUENCE</scope>
</reference>
<protein>
    <recommendedName>
        <fullName evidence="6">Carboxylic ester hydrolase</fullName>
        <ecNumber evidence="6">3.1.1.-</ecNumber>
    </recommendedName>
</protein>
<evidence type="ECO:0000256" key="2">
    <source>
        <dbReference type="ARBA" id="ARBA00010515"/>
    </source>
</evidence>
<dbReference type="EMBL" id="KP114634">
    <property type="protein sequence ID" value="AJP62546.1"/>
    <property type="molecule type" value="mRNA"/>
</dbReference>
<dbReference type="InterPro" id="IPR002018">
    <property type="entry name" value="CarbesteraseB"/>
</dbReference>
<dbReference type="EC" id="3.1.1.-" evidence="6"/>
<dbReference type="SUPFAM" id="SSF53474">
    <property type="entry name" value="alpha/beta-Hydrolases"/>
    <property type="match status" value="1"/>
</dbReference>
<comment type="similarity">
    <text evidence="1 6">Belongs to the type-B carboxylesterase/lipase family.</text>
</comment>
<evidence type="ECO:0000256" key="1">
    <source>
        <dbReference type="ARBA" id="ARBA00005964"/>
    </source>
</evidence>
<dbReference type="Pfam" id="PF00135">
    <property type="entry name" value="COesterase"/>
    <property type="match status" value="1"/>
</dbReference>
<dbReference type="GO" id="GO:0052689">
    <property type="term" value="F:carboxylic ester hydrolase activity"/>
    <property type="evidence" value="ECO:0007669"/>
    <property type="project" value="UniProtKB-KW"/>
</dbReference>
<feature type="domain" description="Carboxylesterase type B" evidence="7">
    <location>
        <begin position="9"/>
        <end position="537"/>
    </location>
</feature>
<dbReference type="InterPro" id="IPR019826">
    <property type="entry name" value="Carboxylesterase_B_AS"/>
</dbReference>
<dbReference type="FunFam" id="3.40.50.1820:FF:000092">
    <property type="entry name" value="Carboxylic ester hydrolase"/>
    <property type="match status" value="1"/>
</dbReference>